<feature type="domain" description="Hydantoinase A/oxoprolinase" evidence="1">
    <location>
        <begin position="217"/>
        <end position="504"/>
    </location>
</feature>
<protein>
    <submittedName>
        <fullName evidence="4">Hydantoinase/oxoprolinase family protein</fullName>
    </submittedName>
</protein>
<proteinExistence type="predicted"/>
<dbReference type="InterPro" id="IPR043129">
    <property type="entry name" value="ATPase_NBD"/>
</dbReference>
<dbReference type="InterPro" id="IPR045079">
    <property type="entry name" value="Oxoprolinase-like"/>
</dbReference>
<dbReference type="AlphaFoldDB" id="A0AAE2ZMH2"/>
<dbReference type="InterPro" id="IPR049517">
    <property type="entry name" value="ACX-like_C"/>
</dbReference>
<keyword evidence="5" id="KW-1185">Reference proteome</keyword>
<evidence type="ECO:0000259" key="2">
    <source>
        <dbReference type="Pfam" id="PF05378"/>
    </source>
</evidence>
<gene>
    <name evidence="4" type="ORF">K1W69_08890</name>
</gene>
<dbReference type="Pfam" id="PF01968">
    <property type="entry name" value="Hydantoinase_A"/>
    <property type="match status" value="1"/>
</dbReference>
<dbReference type="InterPro" id="IPR002821">
    <property type="entry name" value="Hydantoinase_A"/>
</dbReference>
<dbReference type="GO" id="GO:0005829">
    <property type="term" value="C:cytosol"/>
    <property type="evidence" value="ECO:0007669"/>
    <property type="project" value="TreeGrafter"/>
</dbReference>
<reference evidence="4" key="1">
    <citation type="submission" date="2021-08" db="EMBL/GenBank/DDBJ databases">
        <title>Hoeflea bacterium WL0058 sp. nov., isolated from the sediment.</title>
        <authorList>
            <person name="Wang L."/>
            <person name="Zhang D."/>
        </authorList>
    </citation>
    <scope>NUCLEOTIDE SEQUENCE</scope>
    <source>
        <strain evidence="4">WL0058</strain>
    </source>
</reference>
<dbReference type="Proteomes" id="UP001196509">
    <property type="component" value="Unassembled WGS sequence"/>
</dbReference>
<evidence type="ECO:0000313" key="5">
    <source>
        <dbReference type="Proteomes" id="UP001196509"/>
    </source>
</evidence>
<dbReference type="Pfam" id="PF05378">
    <property type="entry name" value="Hydant_A_N"/>
    <property type="match status" value="1"/>
</dbReference>
<evidence type="ECO:0000313" key="4">
    <source>
        <dbReference type="EMBL" id="MBW8637302.1"/>
    </source>
</evidence>
<sequence length="697" mass="74864">MANRREVGDSTEGLRIGVDVGGTFTDMVVASPNGSIDVFKVPSTPSKPDDAVMAAVEKAAEEFGMRQDAFLRSVSHFIHGTTIATNTALEGKGARVGLIVTDGFRDFLEIRRGIRENPWDHHAPFAPVLVPRYLRLPVKGRLDAQGSELQPLSVEDVAEAVRTFREEDVESFAICLMNAFLDGTHEREIAAELESEFPENYVTLSSKAAPILGEYERGSTAVMNSYVGPRTINYLRALETRLAQAGLASPLLLVQNNGGITSVEEVADRAVNLMLSGPAAAIGSLNHFAESIGKNSLISMEIGGTSCDVMLMNEGHVNYTDRLQIAGYDIVSPSVEVHTIGAGGGTIARVDEAGLLLLGPEGAGARPGPACYGFGGEHPTVTDAHAVLGRFVSGPYADGAITIDASRAHDAIDAHIASRLGVSVEEAAIGILRLMDQQLVLAVQKLSTERGNDPKLFDLVAGGGAGPLHVVNVARNLGCQRVYVPRISGAFCALGMLGSNCRHDNMRFFRGILGEVSPDDLVDGLLDLRMEVIDKLLREGFKEDEAIVQFTMDLRYVGQQWDIPVPVDLPIEHDRVRSTFETMHEKLFGHVQTRGAIEVKALRSSATGLMEKLMQPRGAQTAATPEPGETRRIWVDQKSGWMDVACYSGATLASGHAFEGPALIEEQTTTLLVGDGDHVTVDNAGNYLIMMADNDNA</sequence>
<accession>A0AAE2ZMH2</accession>
<dbReference type="InterPro" id="IPR008040">
    <property type="entry name" value="Hydant_A_N"/>
</dbReference>
<name>A0AAE2ZMH2_9HYPH</name>
<dbReference type="GO" id="GO:0006749">
    <property type="term" value="P:glutathione metabolic process"/>
    <property type="evidence" value="ECO:0007669"/>
    <property type="project" value="TreeGrafter"/>
</dbReference>
<evidence type="ECO:0000259" key="3">
    <source>
        <dbReference type="Pfam" id="PF19278"/>
    </source>
</evidence>
<feature type="domain" description="Hydantoinase/oxoprolinase N-terminal" evidence="2">
    <location>
        <begin position="15"/>
        <end position="195"/>
    </location>
</feature>
<dbReference type="SUPFAM" id="SSF53067">
    <property type="entry name" value="Actin-like ATPase domain"/>
    <property type="match status" value="1"/>
</dbReference>
<dbReference type="GO" id="GO:0017168">
    <property type="term" value="F:5-oxoprolinase (ATP-hydrolyzing) activity"/>
    <property type="evidence" value="ECO:0007669"/>
    <property type="project" value="TreeGrafter"/>
</dbReference>
<dbReference type="PANTHER" id="PTHR11365">
    <property type="entry name" value="5-OXOPROLINASE RELATED"/>
    <property type="match status" value="1"/>
</dbReference>
<evidence type="ECO:0000259" key="1">
    <source>
        <dbReference type="Pfam" id="PF01968"/>
    </source>
</evidence>
<organism evidence="4 5">
    <name type="scientific">Flavimaribacter sediminis</name>
    <dbReference type="NCBI Taxonomy" id="2865987"/>
    <lineage>
        <taxon>Bacteria</taxon>
        <taxon>Pseudomonadati</taxon>
        <taxon>Pseudomonadota</taxon>
        <taxon>Alphaproteobacteria</taxon>
        <taxon>Hyphomicrobiales</taxon>
        <taxon>Rhizobiaceae</taxon>
        <taxon>Flavimaribacter</taxon>
    </lineage>
</organism>
<dbReference type="EMBL" id="JAICBX010000002">
    <property type="protein sequence ID" value="MBW8637302.1"/>
    <property type="molecule type" value="Genomic_DNA"/>
</dbReference>
<dbReference type="PANTHER" id="PTHR11365:SF23">
    <property type="entry name" value="HYPOTHETICAL 5-OXOPROLINASE (EUROFUNG)-RELATED"/>
    <property type="match status" value="1"/>
</dbReference>
<comment type="caution">
    <text evidence="4">The sequence shown here is derived from an EMBL/GenBank/DDBJ whole genome shotgun (WGS) entry which is preliminary data.</text>
</comment>
<dbReference type="Pfam" id="PF19278">
    <property type="entry name" value="Hydant_A_C"/>
    <property type="match status" value="1"/>
</dbReference>
<feature type="domain" description="Acetophenone carboxylase-like C-terminal" evidence="3">
    <location>
        <begin position="526"/>
        <end position="683"/>
    </location>
</feature>
<dbReference type="RefSeq" id="WP_220228020.1">
    <property type="nucleotide sequence ID" value="NZ_JAICBX010000002.1"/>
</dbReference>